<dbReference type="EMBL" id="AHGT01000005">
    <property type="protein sequence ID" value="ESU39211.1"/>
    <property type="molecule type" value="Genomic_DNA"/>
</dbReference>
<evidence type="ECO:0000256" key="1">
    <source>
        <dbReference type="SAM" id="MobiDB-lite"/>
    </source>
</evidence>
<protein>
    <submittedName>
        <fullName evidence="3">Uncharacterized protein</fullName>
    </submittedName>
</protein>
<feature type="compositionally biased region" description="Gly residues" evidence="1">
    <location>
        <begin position="117"/>
        <end position="132"/>
    </location>
</feature>
<evidence type="ECO:0000313" key="3">
    <source>
        <dbReference type="EMBL" id="ESU39211.1"/>
    </source>
</evidence>
<reference evidence="4" key="1">
    <citation type="submission" date="2012-02" db="EMBL/GenBank/DDBJ databases">
        <title>Genome sequencing of Giardia lamblia Genotypes A2 and B isolates (DH and GS) and comparative analysis with the genomes of Genotypes A1 and E (WB and Pig).</title>
        <authorList>
            <person name="Adam R."/>
            <person name="Dahlstrom E."/>
            <person name="Martens C."/>
            <person name="Bruno D."/>
            <person name="Barbian K."/>
            <person name="Porcella S.F."/>
            <person name="Nash T."/>
        </authorList>
    </citation>
    <scope>NUCLEOTIDE SEQUENCE</scope>
    <source>
        <strain evidence="4">DH</strain>
    </source>
</reference>
<proteinExistence type="predicted"/>
<dbReference type="VEuPathDB" id="GiardiaDB:GL50803_0088960"/>
<feature type="compositionally biased region" description="Low complexity" evidence="1">
    <location>
        <begin position="74"/>
        <end position="116"/>
    </location>
</feature>
<reference evidence="3 4" key="2">
    <citation type="journal article" date="2013" name="Genome Biol. Evol.">
        <title>Genome sequencing of Giardia lamblia genotypes A2 and B isolates (DH and GS) and comparative analysis with the genomes of genotypes A1 and E (WB and Pig).</title>
        <authorList>
            <person name="Adam R.D."/>
            <person name="Dahlstrom E.W."/>
            <person name="Martens C.A."/>
            <person name="Bruno D.P."/>
            <person name="Barbian K.D."/>
            <person name="Ricklefs S.M."/>
            <person name="Hernandez M.M."/>
            <person name="Narla N.P."/>
            <person name="Patel R.B."/>
            <person name="Porcella S.F."/>
            <person name="Nash T.E."/>
        </authorList>
    </citation>
    <scope>NUCLEOTIDE SEQUENCE [LARGE SCALE GENOMIC DNA]</scope>
    <source>
        <strain evidence="3 4">DH</strain>
    </source>
</reference>
<feature type="transmembrane region" description="Helical" evidence="2">
    <location>
        <begin position="178"/>
        <end position="199"/>
    </location>
</feature>
<sequence length="278" mass="29463">MNAIHAVIEHCCSKGVGRGAIGQRGAITHKRPRTPSYTNFVEFQFFLSKQYFAHWQQLHLKIYLKMSTVRTTTTTTRTTVVTSPGSSTPGHYPQNGSARSGGSTAGRPAGGSHPAGRSGGGRTRSSGGGSGGSGCNCGGAGGGGLAAAAHWLALASAIIIIVAWIFRFMVADKKYESAPAWFEFLLFLFLALMVILGGFGIGNLDGFLEEYLQLTISMLGKGVLLILFCCRVYANKWGWFKGENHNSDTIFHTIASLLCCIAASLAILVLLVGLGVAK</sequence>
<dbReference type="VEuPathDB" id="GiardiaDB:GL50581_4199"/>
<keyword evidence="2" id="KW-0812">Transmembrane</keyword>
<dbReference type="VEuPathDB" id="GiardiaDB:DHA2_150106"/>
<organism evidence="3 4">
    <name type="scientific">Giardia intestinalis</name>
    <name type="common">Giardia lamblia</name>
    <dbReference type="NCBI Taxonomy" id="5741"/>
    <lineage>
        <taxon>Eukaryota</taxon>
        <taxon>Metamonada</taxon>
        <taxon>Diplomonadida</taxon>
        <taxon>Hexamitidae</taxon>
        <taxon>Giardiinae</taxon>
        <taxon>Giardia</taxon>
    </lineage>
</organism>
<name>V6TKF1_GIAIN</name>
<feature type="transmembrane region" description="Helical" evidence="2">
    <location>
        <begin position="254"/>
        <end position="277"/>
    </location>
</feature>
<evidence type="ECO:0000256" key="2">
    <source>
        <dbReference type="SAM" id="Phobius"/>
    </source>
</evidence>
<evidence type="ECO:0000313" key="4">
    <source>
        <dbReference type="Proteomes" id="UP000018320"/>
    </source>
</evidence>
<keyword evidence="2" id="KW-0472">Membrane</keyword>
<feature type="region of interest" description="Disordered" evidence="1">
    <location>
        <begin position="74"/>
        <end position="132"/>
    </location>
</feature>
<feature type="transmembrane region" description="Helical" evidence="2">
    <location>
        <begin position="211"/>
        <end position="234"/>
    </location>
</feature>
<gene>
    <name evidence="3" type="ORF">DHA2_150106</name>
</gene>
<comment type="caution">
    <text evidence="3">The sequence shown here is derived from an EMBL/GenBank/DDBJ whole genome shotgun (WGS) entry which is preliminary data.</text>
</comment>
<feature type="transmembrane region" description="Helical" evidence="2">
    <location>
        <begin position="145"/>
        <end position="166"/>
    </location>
</feature>
<accession>V6TKF1</accession>
<keyword evidence="2" id="KW-1133">Transmembrane helix</keyword>
<dbReference type="Proteomes" id="UP000018320">
    <property type="component" value="Unassembled WGS sequence"/>
</dbReference>
<dbReference type="AlphaFoldDB" id="V6TKF1"/>